<accession>A0A7S4LA45</accession>
<feature type="compositionally biased region" description="Polar residues" evidence="1">
    <location>
        <begin position="48"/>
        <end position="57"/>
    </location>
</feature>
<name>A0A7S4LA45_9EUGL</name>
<protein>
    <submittedName>
        <fullName evidence="2">Uncharacterized protein</fullName>
    </submittedName>
</protein>
<dbReference type="EMBL" id="HBJA01078301">
    <property type="protein sequence ID" value="CAE0816277.1"/>
    <property type="molecule type" value="Transcribed_RNA"/>
</dbReference>
<organism evidence="2">
    <name type="scientific">Eutreptiella gymnastica</name>
    <dbReference type="NCBI Taxonomy" id="73025"/>
    <lineage>
        <taxon>Eukaryota</taxon>
        <taxon>Discoba</taxon>
        <taxon>Euglenozoa</taxon>
        <taxon>Euglenida</taxon>
        <taxon>Spirocuta</taxon>
        <taxon>Euglenophyceae</taxon>
        <taxon>Eutreptiales</taxon>
        <taxon>Eutreptiaceae</taxon>
        <taxon>Eutreptiella</taxon>
    </lineage>
</organism>
<proteinExistence type="predicted"/>
<reference evidence="2" key="1">
    <citation type="submission" date="2021-01" db="EMBL/GenBank/DDBJ databases">
        <authorList>
            <person name="Corre E."/>
            <person name="Pelletier E."/>
            <person name="Niang G."/>
            <person name="Scheremetjew M."/>
            <person name="Finn R."/>
            <person name="Kale V."/>
            <person name="Holt S."/>
            <person name="Cochrane G."/>
            <person name="Meng A."/>
            <person name="Brown T."/>
            <person name="Cohen L."/>
        </authorList>
    </citation>
    <scope>NUCLEOTIDE SEQUENCE</scope>
    <source>
        <strain evidence="2">CCMP1594</strain>
    </source>
</reference>
<evidence type="ECO:0000313" key="2">
    <source>
        <dbReference type="EMBL" id="CAE0816277.1"/>
    </source>
</evidence>
<sequence>MPMATHNYLDDDEFDPEVSKINRNKSVAGSAAAHSTTPKPYRRPDSGQAFQSLSPQSRLLRGAPPYSLPPPNEWFTHNQRTNRTMSPGCKLTPMKSSLMGTLTSTTPDSIVLAKMRCKSVPPQSRAHLDSLSEKVKNGQTWSLAPEDNSGIHDPSTQMAELEDFKPAGGVRALITQTTNPHRVYKMGKWSPNAQIVWDYHKEKSQPDMHVDFSPFKEHAVAEVNKINIQISDVGDDGQEDRTTGISSTMGGMLTLDADTTVALRFRNVAIPQKALILSAHLHFVSAPSKTKDSSIQIYAEAADDAKEYNEREFNCITRRLRTSNKEMWAPGRWWHDGNVKTGELKEVVQEVVNRPGWRSGNAMAFYMTTLEGVREVCSSTMDFRKAAGLSVEWSLA</sequence>
<dbReference type="AlphaFoldDB" id="A0A7S4LA45"/>
<feature type="compositionally biased region" description="Polar residues" evidence="1">
    <location>
        <begin position="75"/>
        <end position="85"/>
    </location>
</feature>
<feature type="region of interest" description="Disordered" evidence="1">
    <location>
        <begin position="1"/>
        <end position="102"/>
    </location>
</feature>
<evidence type="ECO:0000256" key="1">
    <source>
        <dbReference type="SAM" id="MobiDB-lite"/>
    </source>
</evidence>
<gene>
    <name evidence="2" type="ORF">EGYM00163_LOCUS27436</name>
</gene>